<proteinExistence type="predicted"/>
<keyword evidence="3" id="KW-1185">Reference proteome</keyword>
<feature type="domain" description="PLD phosphodiesterase" evidence="1">
    <location>
        <begin position="310"/>
        <end position="341"/>
    </location>
</feature>
<dbReference type="CDD" id="cd09176">
    <property type="entry name" value="PLDc_unchar6"/>
    <property type="match status" value="1"/>
</dbReference>
<gene>
    <name evidence="2" type="ORF">SAMN06297280_3401</name>
</gene>
<evidence type="ECO:0000313" key="3">
    <source>
        <dbReference type="Proteomes" id="UP000219353"/>
    </source>
</evidence>
<dbReference type="GO" id="GO:0006793">
    <property type="term" value="P:phosphorus metabolic process"/>
    <property type="evidence" value="ECO:0007669"/>
    <property type="project" value="UniProtKB-ARBA"/>
</dbReference>
<dbReference type="InterPro" id="IPR001736">
    <property type="entry name" value="PLipase_D/transphosphatidylase"/>
</dbReference>
<protein>
    <recommendedName>
        <fullName evidence="1">PLD phosphodiesterase domain-containing protein</fullName>
    </recommendedName>
</protein>
<evidence type="ECO:0000259" key="1">
    <source>
        <dbReference type="PROSITE" id="PS50035"/>
    </source>
</evidence>
<dbReference type="GO" id="GO:0003824">
    <property type="term" value="F:catalytic activity"/>
    <property type="evidence" value="ECO:0007669"/>
    <property type="project" value="InterPro"/>
</dbReference>
<dbReference type="InterPro" id="IPR059166">
    <property type="entry name" value="PLD-like_cat"/>
</dbReference>
<dbReference type="AlphaFoldDB" id="A0A285JDX4"/>
<organism evidence="2 3">
    <name type="scientific">Arsukibacterium tuosuense</name>
    <dbReference type="NCBI Taxonomy" id="1323745"/>
    <lineage>
        <taxon>Bacteria</taxon>
        <taxon>Pseudomonadati</taxon>
        <taxon>Pseudomonadota</taxon>
        <taxon>Gammaproteobacteria</taxon>
        <taxon>Chromatiales</taxon>
        <taxon>Chromatiaceae</taxon>
        <taxon>Arsukibacterium</taxon>
    </lineage>
</organism>
<dbReference type="PROSITE" id="PS50035">
    <property type="entry name" value="PLD"/>
    <property type="match status" value="1"/>
</dbReference>
<name>A0A285JDX4_9GAMM</name>
<dbReference type="RefSeq" id="WP_097112590.1">
    <property type="nucleotide sequence ID" value="NZ_OBEB01000008.1"/>
</dbReference>
<dbReference type="EMBL" id="OBEB01000008">
    <property type="protein sequence ID" value="SNY58435.1"/>
    <property type="molecule type" value="Genomic_DNA"/>
</dbReference>
<dbReference type="Proteomes" id="UP000219353">
    <property type="component" value="Unassembled WGS sequence"/>
</dbReference>
<accession>A0A285JDX4</accession>
<sequence length="614" mass="69815">MLLPDKNRLDYGEQLIAPEGYEITHAIATTFSLDLNTLLTVPIAMCFGHTLEGSVEHMRIALLDALGTLGDKLTVFYQQGNIKVPDKYNSLFGLLEKSLVPVVPNSGLENSAFSSFHPKVWLLRFASNDPEANIKYRLMVLSRNLTFDRSWDLCAVVNGESRGKRKPGNRALVRFFDEVYRSSHKQGFSDVIDPEELMRVLWKKPDNVSNLDFLSSIFEEGKRQRPIDIPRSSRAMLAVSPFIRGGSRVDALDWLQSFAPDGKRYLFSRKEELDLAGEKALAGWNCYSFNEHLVNAEELEEMEQSQFVENDLNLHAKLLVTDENAAESSWHLGSGNITQAALGDSTHAPRNTEFMLRLTGDPKYMGVQALITQWVNAENTGLFVKHEFSVLQDNQDDASERELRQLTFELIKTKWYLKVEPSEDNYKLILDAEPIDLPDHFNVKVSTLSISQPRDLAERVEWDKLKLSQISALLRFDIVQDGIVVQHLVTQANLNFPNNLDRDSAITKELLANTSQFMDYISMLLQINPSKQDLFDSETHQNGNGVGAEFFNSDSVIFEKLMRAAAVTPELFERIDKLQSQVDESIIPQQFKKLWFVFAQLIAKKMSKQNKNNK</sequence>
<reference evidence="3" key="1">
    <citation type="submission" date="2017-09" db="EMBL/GenBank/DDBJ databases">
        <authorList>
            <person name="Varghese N."/>
            <person name="Submissions S."/>
        </authorList>
    </citation>
    <scope>NUCLEOTIDE SEQUENCE [LARGE SCALE GENOMIC DNA]</scope>
    <source>
        <strain evidence="3">CGMCC 1.12461</strain>
    </source>
</reference>
<dbReference type="OrthoDB" id="369674at2"/>
<evidence type="ECO:0000313" key="2">
    <source>
        <dbReference type="EMBL" id="SNY58435.1"/>
    </source>
</evidence>